<organism evidence="5 6">
    <name type="scientific">Zalerion maritima</name>
    <dbReference type="NCBI Taxonomy" id="339359"/>
    <lineage>
        <taxon>Eukaryota</taxon>
        <taxon>Fungi</taxon>
        <taxon>Dikarya</taxon>
        <taxon>Ascomycota</taxon>
        <taxon>Pezizomycotina</taxon>
        <taxon>Sordariomycetes</taxon>
        <taxon>Lulworthiomycetidae</taxon>
        <taxon>Lulworthiales</taxon>
        <taxon>Lulworthiaceae</taxon>
        <taxon>Zalerion</taxon>
    </lineage>
</organism>
<evidence type="ECO:0000256" key="1">
    <source>
        <dbReference type="ARBA" id="ARBA00022694"/>
    </source>
</evidence>
<evidence type="ECO:0000259" key="4">
    <source>
        <dbReference type="PROSITE" id="PS51747"/>
    </source>
</evidence>
<proteinExistence type="inferred from homology"/>
<dbReference type="PANTHER" id="PTHR11079:SF156">
    <property type="entry name" value="INACTIVE TRNA-SPECIFIC ADENOSINE DEAMINASE-LIKE PROTEIN 3-RELATED"/>
    <property type="match status" value="1"/>
</dbReference>
<keyword evidence="6" id="KW-1185">Reference proteome</keyword>
<dbReference type="EMBL" id="JAKWBI020000389">
    <property type="protein sequence ID" value="KAJ2895579.1"/>
    <property type="molecule type" value="Genomic_DNA"/>
</dbReference>
<accession>A0AAD5RJL1</accession>
<dbReference type="SUPFAM" id="SSF53927">
    <property type="entry name" value="Cytidine deaminase-like"/>
    <property type="match status" value="1"/>
</dbReference>
<keyword evidence="1" id="KW-0819">tRNA processing</keyword>
<evidence type="ECO:0000313" key="5">
    <source>
        <dbReference type="EMBL" id="KAJ2895579.1"/>
    </source>
</evidence>
<dbReference type="Pfam" id="PF00383">
    <property type="entry name" value="dCMP_cyt_deam_1"/>
    <property type="match status" value="1"/>
</dbReference>
<dbReference type="GO" id="GO:0052717">
    <property type="term" value="F:tRNA-specific adenosine-34 deaminase activity"/>
    <property type="evidence" value="ECO:0007669"/>
    <property type="project" value="TreeGrafter"/>
</dbReference>
<comment type="caution">
    <text evidence="5">The sequence shown here is derived from an EMBL/GenBank/DDBJ whole genome shotgun (WGS) entry which is preliminary data.</text>
</comment>
<dbReference type="PROSITE" id="PS51747">
    <property type="entry name" value="CYT_DCMP_DEAMINASES_2"/>
    <property type="match status" value="1"/>
</dbReference>
<dbReference type="GO" id="GO:0005737">
    <property type="term" value="C:cytoplasm"/>
    <property type="evidence" value="ECO:0007669"/>
    <property type="project" value="TreeGrafter"/>
</dbReference>
<name>A0AAD5RJL1_9PEZI</name>
<sequence>MAQVTTVPQSEAAFAQPPNGKPSLKAEETSTTGAPAVSAPTGLSVPTSKPAPLAAGGAVNGGAATSSGPLTLVTDPKTEEKASAAQAHKDGLLRETEILVNRLVDRQDDEGVLIPLKTTMELDEDHIAVDAYITRVPTKCANAAVAMFGTILPKETNEGLPHLRRCAKPADLAPHLKTTFMNDVPGGRQMHTGKSPWVYVLIGVAKDLDSQQLLQNIATIEGIGDHVFLAKIPIPLLPPTSQMQAAMWTQNFWPTIYRKNNPLGPHPSMVSRATDEISQETTKWMKLAHRIAQKGKAARLGEAMGAVIVQREGTKTILVSAAADARWHSRYGVGAKGNSMSHCSLRAISMVAQKLVRAEVTKNYKAPDPRGLAFDALQDLPLLDDERAVYDLEHPSPDGYLCHGLELYMTHEPCIMCSMAILHSRMGKVIFANRMPLTGGMCAEHRGHDNADLVKLGGGRGLGLFWRRELNWSLLAWEWEPCSSTSPLPAVDPCVHG</sequence>
<evidence type="ECO:0000256" key="2">
    <source>
        <dbReference type="ARBA" id="ARBA00038160"/>
    </source>
</evidence>
<dbReference type="InterPro" id="IPR016193">
    <property type="entry name" value="Cytidine_deaminase-like"/>
</dbReference>
<dbReference type="GO" id="GO:0005634">
    <property type="term" value="C:nucleus"/>
    <property type="evidence" value="ECO:0007669"/>
    <property type="project" value="TreeGrafter"/>
</dbReference>
<dbReference type="PANTHER" id="PTHR11079">
    <property type="entry name" value="CYTOSINE DEAMINASE FAMILY MEMBER"/>
    <property type="match status" value="1"/>
</dbReference>
<dbReference type="CDD" id="cd01285">
    <property type="entry name" value="nucleoside_deaminase"/>
    <property type="match status" value="1"/>
</dbReference>
<dbReference type="InterPro" id="IPR002125">
    <property type="entry name" value="CMP_dCMP_dom"/>
</dbReference>
<reference evidence="5" key="1">
    <citation type="submission" date="2022-07" db="EMBL/GenBank/DDBJ databases">
        <title>Draft genome sequence of Zalerion maritima ATCC 34329, a (micro)plastics degrading marine fungus.</title>
        <authorList>
            <person name="Paco A."/>
            <person name="Goncalves M.F.M."/>
            <person name="Rocha-Santos T.A.P."/>
            <person name="Alves A."/>
        </authorList>
    </citation>
    <scope>NUCLEOTIDE SEQUENCE</scope>
    <source>
        <strain evidence="5">ATCC 34329</strain>
    </source>
</reference>
<protein>
    <submittedName>
        <fullName evidence="5">Cytidine and deoxycytidylate deaminase zinc-binding region</fullName>
    </submittedName>
</protein>
<feature type="domain" description="CMP/dCMP-type deaminase" evidence="4">
    <location>
        <begin position="279"/>
        <end position="444"/>
    </location>
</feature>
<dbReference type="Gene3D" id="3.40.140.10">
    <property type="entry name" value="Cytidine Deaminase, domain 2"/>
    <property type="match status" value="1"/>
</dbReference>
<dbReference type="AlphaFoldDB" id="A0AAD5RJL1"/>
<comment type="similarity">
    <text evidence="2">Belongs to the cytidine and deoxycytidylate deaminase family. ADAT3 subfamily.</text>
</comment>
<dbReference type="Proteomes" id="UP001201980">
    <property type="component" value="Unassembled WGS sequence"/>
</dbReference>
<gene>
    <name evidence="5" type="ORF">MKZ38_006329</name>
</gene>
<feature type="region of interest" description="Disordered" evidence="3">
    <location>
        <begin position="1"/>
        <end position="69"/>
    </location>
</feature>
<evidence type="ECO:0000256" key="3">
    <source>
        <dbReference type="SAM" id="MobiDB-lite"/>
    </source>
</evidence>
<feature type="compositionally biased region" description="Low complexity" evidence="3">
    <location>
        <begin position="54"/>
        <end position="68"/>
    </location>
</feature>
<evidence type="ECO:0000313" key="6">
    <source>
        <dbReference type="Proteomes" id="UP001201980"/>
    </source>
</evidence>
<dbReference type="GO" id="GO:0008033">
    <property type="term" value="P:tRNA processing"/>
    <property type="evidence" value="ECO:0007669"/>
    <property type="project" value="UniProtKB-KW"/>
</dbReference>